<protein>
    <submittedName>
        <fullName evidence="1">Uncharacterized protein</fullName>
    </submittedName>
</protein>
<dbReference type="AlphaFoldDB" id="A0A1E7EML3"/>
<organism evidence="1 2">
    <name type="scientific">Fragilariopsis cylindrus CCMP1102</name>
    <dbReference type="NCBI Taxonomy" id="635003"/>
    <lineage>
        <taxon>Eukaryota</taxon>
        <taxon>Sar</taxon>
        <taxon>Stramenopiles</taxon>
        <taxon>Ochrophyta</taxon>
        <taxon>Bacillariophyta</taxon>
        <taxon>Bacillariophyceae</taxon>
        <taxon>Bacillariophycidae</taxon>
        <taxon>Bacillariales</taxon>
        <taxon>Bacillariaceae</taxon>
        <taxon>Fragilariopsis</taxon>
    </lineage>
</organism>
<dbReference type="Proteomes" id="UP000095751">
    <property type="component" value="Unassembled WGS sequence"/>
</dbReference>
<proteinExistence type="predicted"/>
<keyword evidence="2" id="KW-1185">Reference proteome</keyword>
<evidence type="ECO:0000313" key="1">
    <source>
        <dbReference type="EMBL" id="OEU07170.1"/>
    </source>
</evidence>
<gene>
    <name evidence="1" type="ORF">FRACYDRAFT_251447</name>
</gene>
<dbReference type="InParanoid" id="A0A1E7EML3"/>
<evidence type="ECO:0000313" key="2">
    <source>
        <dbReference type="Proteomes" id="UP000095751"/>
    </source>
</evidence>
<accession>A0A1E7EML3</accession>
<dbReference type="KEGG" id="fcy:FRACYDRAFT_251447"/>
<reference evidence="1 2" key="1">
    <citation type="submission" date="2016-09" db="EMBL/GenBank/DDBJ databases">
        <title>Extensive genetic diversity and differential bi-allelic expression allows diatom success in the polar Southern Ocean.</title>
        <authorList>
            <consortium name="DOE Joint Genome Institute"/>
            <person name="Mock T."/>
            <person name="Otillar R.P."/>
            <person name="Strauss J."/>
            <person name="Dupont C."/>
            <person name="Frickenhaus S."/>
            <person name="Maumus F."/>
            <person name="Mcmullan M."/>
            <person name="Sanges R."/>
            <person name="Schmutz J."/>
            <person name="Toseland A."/>
            <person name="Valas R."/>
            <person name="Veluchamy A."/>
            <person name="Ward B.J."/>
            <person name="Allen A."/>
            <person name="Barry K."/>
            <person name="Falciatore A."/>
            <person name="Ferrante M."/>
            <person name="Fortunato A.E."/>
            <person name="Gloeckner G."/>
            <person name="Gruber A."/>
            <person name="Hipkin R."/>
            <person name="Janech M."/>
            <person name="Kroth P."/>
            <person name="Leese F."/>
            <person name="Lindquist E."/>
            <person name="Lyon B.R."/>
            <person name="Martin J."/>
            <person name="Mayer C."/>
            <person name="Parker M."/>
            <person name="Quesneville H."/>
            <person name="Raymond J."/>
            <person name="Uhlig C."/>
            <person name="Valentin K.U."/>
            <person name="Worden A.Z."/>
            <person name="Armbrust E.V."/>
            <person name="Bowler C."/>
            <person name="Green B."/>
            <person name="Moulton V."/>
            <person name="Van Oosterhout C."/>
            <person name="Grigoriev I."/>
        </authorList>
    </citation>
    <scope>NUCLEOTIDE SEQUENCE [LARGE SCALE GENOMIC DNA]</scope>
    <source>
        <strain evidence="1 2">CCMP1102</strain>
    </source>
</reference>
<sequence length="182" mass="20905">MTLSQTQASSIPENSLICCKENKAPVADKILSMATLLYLVDGKIIFSPSSSRPYVGVGLNIPSGRFTPRSIVSMQIGLKQKKRCYSNNQIILIKLRLLWKIPPQLNFVYNVEVFYPLSGVVFIEPFPATVPQHHNVDLFAHLAMDYEHAINFYYEKEKRMTWNMMKSSSYYNFLTLLDKETE</sequence>
<dbReference type="EMBL" id="KV784388">
    <property type="protein sequence ID" value="OEU07170.1"/>
    <property type="molecule type" value="Genomic_DNA"/>
</dbReference>
<name>A0A1E7EML3_9STRA</name>